<evidence type="ECO:0000313" key="2">
    <source>
        <dbReference type="Proteomes" id="UP000752696"/>
    </source>
</evidence>
<accession>A0A6V7GWY7</accession>
<name>A0A6V7GWY7_9HYME</name>
<gene>
    <name evidence="1" type="ORF">MHI_LOCUS152709</name>
</gene>
<sequence length="103" mass="11885">MLSEIKEHIWLTNCGAESLPSEADNCQLPVTVTDEEVERVVTKIPKLVTLILIKTMLRQHSFHWENNECRGDVDRKEHCKKCGKDFQEQASSRRVFTISKQTA</sequence>
<feature type="non-terminal residue" evidence="1">
    <location>
        <position position="103"/>
    </location>
</feature>
<dbReference type="AlphaFoldDB" id="A0A6V7GWY7"/>
<dbReference type="OrthoDB" id="68483at2759"/>
<protein>
    <submittedName>
        <fullName evidence="1">Uncharacterized protein</fullName>
    </submittedName>
</protein>
<comment type="caution">
    <text evidence="1">The sequence shown here is derived from an EMBL/GenBank/DDBJ whole genome shotgun (WGS) entry which is preliminary data.</text>
</comment>
<evidence type="ECO:0000313" key="1">
    <source>
        <dbReference type="EMBL" id="CAD1469778.1"/>
    </source>
</evidence>
<dbReference type="Proteomes" id="UP000752696">
    <property type="component" value="Unassembled WGS sequence"/>
</dbReference>
<keyword evidence="2" id="KW-1185">Reference proteome</keyword>
<reference evidence="1" key="1">
    <citation type="submission" date="2020-07" db="EMBL/GenBank/DDBJ databases">
        <authorList>
            <person name="Nazaruddin N."/>
        </authorList>
    </citation>
    <scope>NUCLEOTIDE SEQUENCE</scope>
</reference>
<organism evidence="1 2">
    <name type="scientific">Heterotrigona itama</name>
    <dbReference type="NCBI Taxonomy" id="395501"/>
    <lineage>
        <taxon>Eukaryota</taxon>
        <taxon>Metazoa</taxon>
        <taxon>Ecdysozoa</taxon>
        <taxon>Arthropoda</taxon>
        <taxon>Hexapoda</taxon>
        <taxon>Insecta</taxon>
        <taxon>Pterygota</taxon>
        <taxon>Neoptera</taxon>
        <taxon>Endopterygota</taxon>
        <taxon>Hymenoptera</taxon>
        <taxon>Apocrita</taxon>
        <taxon>Aculeata</taxon>
        <taxon>Apoidea</taxon>
        <taxon>Anthophila</taxon>
        <taxon>Apidae</taxon>
        <taxon>Heterotrigona</taxon>
    </lineage>
</organism>
<dbReference type="EMBL" id="CAJDYZ010002930">
    <property type="protein sequence ID" value="CAD1469778.1"/>
    <property type="molecule type" value="Genomic_DNA"/>
</dbReference>
<proteinExistence type="predicted"/>